<dbReference type="RefSeq" id="WP_182842413.1">
    <property type="nucleotide sequence ID" value="NZ_BAAALP010000027.1"/>
</dbReference>
<dbReference type="GO" id="GO:0046990">
    <property type="term" value="F:N-hydroxyarylamine O-acetyltransferase activity"/>
    <property type="evidence" value="ECO:0007669"/>
    <property type="project" value="UniProtKB-EC"/>
</dbReference>
<comment type="caution">
    <text evidence="3">The sequence shown here is derived from an EMBL/GenBank/DDBJ whole genome shotgun (WGS) entry which is preliminary data.</text>
</comment>
<dbReference type="InterPro" id="IPR001447">
    <property type="entry name" value="Arylamine_N-AcTrfase"/>
</dbReference>
<dbReference type="PANTHER" id="PTHR11786:SF0">
    <property type="entry name" value="ARYLAMINE N-ACETYLTRANSFERASE 4-RELATED"/>
    <property type="match status" value="1"/>
</dbReference>
<evidence type="ECO:0000256" key="1">
    <source>
        <dbReference type="ARBA" id="ARBA00006547"/>
    </source>
</evidence>
<protein>
    <submittedName>
        <fullName evidence="3">N-hydroxyarylamine O-acetyltransferase</fullName>
        <ecNumber evidence="3">2.3.1.118</ecNumber>
    </submittedName>
</protein>
<keyword evidence="4" id="KW-1185">Reference proteome</keyword>
<evidence type="ECO:0000256" key="2">
    <source>
        <dbReference type="RuleBase" id="RU003452"/>
    </source>
</evidence>
<dbReference type="Proteomes" id="UP000572680">
    <property type="component" value="Unassembled WGS sequence"/>
</dbReference>
<evidence type="ECO:0000313" key="3">
    <source>
        <dbReference type="EMBL" id="MBA8949912.1"/>
    </source>
</evidence>
<dbReference type="AlphaFoldDB" id="A0A7W3LKQ7"/>
<dbReference type="Gene3D" id="2.40.128.150">
    <property type="entry name" value="Cysteine proteinases"/>
    <property type="match status" value="1"/>
</dbReference>
<keyword evidence="3" id="KW-0012">Acyltransferase</keyword>
<keyword evidence="3" id="KW-0808">Transferase</keyword>
<accession>A0A7W3LKQ7</accession>
<dbReference type="InterPro" id="IPR038765">
    <property type="entry name" value="Papain-like_cys_pep_sf"/>
</dbReference>
<comment type="similarity">
    <text evidence="1 2">Belongs to the arylamine N-acetyltransferase family.</text>
</comment>
<evidence type="ECO:0000313" key="4">
    <source>
        <dbReference type="Proteomes" id="UP000572680"/>
    </source>
</evidence>
<dbReference type="EC" id="2.3.1.118" evidence="3"/>
<proteinExistence type="inferred from homology"/>
<dbReference type="Pfam" id="PF00797">
    <property type="entry name" value="Acetyltransf_2"/>
    <property type="match status" value="1"/>
</dbReference>
<organism evidence="3 4">
    <name type="scientific">Actinomadura namibiensis</name>
    <dbReference type="NCBI Taxonomy" id="182080"/>
    <lineage>
        <taxon>Bacteria</taxon>
        <taxon>Bacillati</taxon>
        <taxon>Actinomycetota</taxon>
        <taxon>Actinomycetes</taxon>
        <taxon>Streptosporangiales</taxon>
        <taxon>Thermomonosporaceae</taxon>
        <taxon>Actinomadura</taxon>
    </lineage>
</organism>
<dbReference type="SUPFAM" id="SSF54001">
    <property type="entry name" value="Cysteine proteinases"/>
    <property type="match status" value="1"/>
</dbReference>
<dbReference type="PRINTS" id="PR01543">
    <property type="entry name" value="ANATRNSFRASE"/>
</dbReference>
<sequence length="279" mass="31091">MPDADPSYGWHGDDLDLDAYLGRVGFTGERAPTPETLRGLQRAHVTSVPFENLEIILGRPIPLDLPSLQDKLVRRRRGGYCYEHTPLFAAVLERIGYGVTGLQARVSMGAGKLRPATHAVLRVTLPGDDRVWLCDVGFGSGPLEPIELVDGNEVDFDGWRLRLERGAGYSGEEVWTLHQREPDGWIDRHHFTLEPKYLVDYVVGNHYVSTSARSPFTARPYAQKFTAEALYQLDDLTLTVTRPDAREVREVRRADVPALLAETFGIVLDEADAAKLAAE</sequence>
<gene>
    <name evidence="3" type="ORF">HNR61_001525</name>
</gene>
<dbReference type="EMBL" id="JACJIA010000002">
    <property type="protein sequence ID" value="MBA8949912.1"/>
    <property type="molecule type" value="Genomic_DNA"/>
</dbReference>
<name>A0A7W3LKQ7_ACTNM</name>
<dbReference type="PANTHER" id="PTHR11786">
    <property type="entry name" value="N-HYDROXYARYLAMINE O-ACETYLTRANSFERASE"/>
    <property type="match status" value="1"/>
</dbReference>
<dbReference type="Gene3D" id="3.30.2140.10">
    <property type="entry name" value="Arylamine N-acetyltransferase"/>
    <property type="match status" value="1"/>
</dbReference>
<reference evidence="3 4" key="1">
    <citation type="submission" date="2020-08" db="EMBL/GenBank/DDBJ databases">
        <title>Genomic Encyclopedia of Type Strains, Phase IV (KMG-IV): sequencing the most valuable type-strain genomes for metagenomic binning, comparative biology and taxonomic classification.</title>
        <authorList>
            <person name="Goeker M."/>
        </authorList>
    </citation>
    <scope>NUCLEOTIDE SEQUENCE [LARGE SCALE GENOMIC DNA]</scope>
    <source>
        <strain evidence="3 4">DSM 44197</strain>
    </source>
</reference>